<dbReference type="InterPro" id="IPR036390">
    <property type="entry name" value="WH_DNA-bd_sf"/>
</dbReference>
<dbReference type="Pfam" id="PF12840">
    <property type="entry name" value="HTH_20"/>
    <property type="match status" value="1"/>
</dbReference>
<sequence>MNLERIGLGDRVARLAALADPVRLGIVDTLTLGDAAPVELQHALGVSSSLLAHHVRILEKAGFLTRHRSQADGRRSYLRLAPGAVDGLLPAPELTATRLVFVCTGNSARSQLATALWREASDIPGASAGTEPADRIAPGAQEVAARHGLLLDDRPRSVGEVIGDSDVIVTVCDSAHEELGGALHWSIPDPVAVGTEEAFDAAYEDLAHRVRRLAPRVRRVG</sequence>
<dbReference type="PANTHER" id="PTHR43428">
    <property type="entry name" value="ARSENATE REDUCTASE"/>
    <property type="match status" value="1"/>
</dbReference>
<dbReference type="CDD" id="cd00090">
    <property type="entry name" value="HTH_ARSR"/>
    <property type="match status" value="1"/>
</dbReference>
<dbReference type="Gene3D" id="3.40.50.2300">
    <property type="match status" value="1"/>
</dbReference>
<reference evidence="3" key="1">
    <citation type="submission" date="2023-07" db="EMBL/GenBank/DDBJ databases">
        <title>Sequencing the genomes of 1000 actinobacteria strains.</title>
        <authorList>
            <person name="Klenk H.-P."/>
        </authorList>
    </citation>
    <scope>NUCLEOTIDE SEQUENCE</scope>
    <source>
        <strain evidence="3">DSM 107476</strain>
    </source>
</reference>
<gene>
    <name evidence="3" type="ORF">J2S39_001506</name>
</gene>
<keyword evidence="1" id="KW-0059">Arsenical resistance</keyword>
<protein>
    <submittedName>
        <fullName evidence="3">Protein-tyrosine-phosphatase</fullName>
    </submittedName>
</protein>
<dbReference type="InterPro" id="IPR001845">
    <property type="entry name" value="HTH_ArsR_DNA-bd_dom"/>
</dbReference>
<dbReference type="Proteomes" id="UP001180840">
    <property type="component" value="Unassembled WGS sequence"/>
</dbReference>
<dbReference type="SMART" id="SM00418">
    <property type="entry name" value="HTH_ARSR"/>
    <property type="match status" value="1"/>
</dbReference>
<accession>A0ABU1ZYB2</accession>
<name>A0ABU1ZYB2_9CORY</name>
<dbReference type="PRINTS" id="PR00778">
    <property type="entry name" value="HTHARSR"/>
</dbReference>
<dbReference type="InterPro" id="IPR036388">
    <property type="entry name" value="WH-like_DNA-bd_sf"/>
</dbReference>
<dbReference type="SUPFAM" id="SSF46785">
    <property type="entry name" value="Winged helix' DNA-binding domain"/>
    <property type="match status" value="1"/>
</dbReference>
<dbReference type="SMART" id="SM00226">
    <property type="entry name" value="LMWPc"/>
    <property type="match status" value="1"/>
</dbReference>
<dbReference type="SUPFAM" id="SSF52788">
    <property type="entry name" value="Phosphotyrosine protein phosphatases I"/>
    <property type="match status" value="1"/>
</dbReference>
<keyword evidence="4" id="KW-1185">Reference proteome</keyword>
<comment type="caution">
    <text evidence="3">The sequence shown here is derived from an EMBL/GenBank/DDBJ whole genome shotgun (WGS) entry which is preliminary data.</text>
</comment>
<dbReference type="EMBL" id="JAVDXZ010000001">
    <property type="protein sequence ID" value="MDR7329830.1"/>
    <property type="molecule type" value="Genomic_DNA"/>
</dbReference>
<dbReference type="RefSeq" id="WP_290194961.1">
    <property type="nucleotide sequence ID" value="NZ_CP047654.1"/>
</dbReference>
<dbReference type="InterPro" id="IPR036196">
    <property type="entry name" value="Ptyr_pPase_sf"/>
</dbReference>
<dbReference type="InterPro" id="IPR023485">
    <property type="entry name" value="Ptyr_pPase"/>
</dbReference>
<proteinExistence type="predicted"/>
<organism evidence="3 4">
    <name type="scientific">Corynebacterium guangdongense</name>
    <dbReference type="NCBI Taxonomy" id="1783348"/>
    <lineage>
        <taxon>Bacteria</taxon>
        <taxon>Bacillati</taxon>
        <taxon>Actinomycetota</taxon>
        <taxon>Actinomycetes</taxon>
        <taxon>Mycobacteriales</taxon>
        <taxon>Corynebacteriaceae</taxon>
        <taxon>Corynebacterium</taxon>
    </lineage>
</organism>
<evidence type="ECO:0000313" key="3">
    <source>
        <dbReference type="EMBL" id="MDR7329830.1"/>
    </source>
</evidence>
<dbReference type="InterPro" id="IPR011991">
    <property type="entry name" value="ArsR-like_HTH"/>
</dbReference>
<evidence type="ECO:0000313" key="4">
    <source>
        <dbReference type="Proteomes" id="UP001180840"/>
    </source>
</evidence>
<dbReference type="PROSITE" id="PS50987">
    <property type="entry name" value="HTH_ARSR_2"/>
    <property type="match status" value="1"/>
</dbReference>
<evidence type="ECO:0000259" key="2">
    <source>
        <dbReference type="PROSITE" id="PS50987"/>
    </source>
</evidence>
<feature type="domain" description="HTH arsR-type" evidence="2">
    <location>
        <begin position="3"/>
        <end position="100"/>
    </location>
</feature>
<dbReference type="Pfam" id="PF01451">
    <property type="entry name" value="LMWPc"/>
    <property type="match status" value="1"/>
</dbReference>
<dbReference type="PANTHER" id="PTHR43428:SF1">
    <property type="entry name" value="ARSENATE REDUCTASE"/>
    <property type="match status" value="1"/>
</dbReference>
<dbReference type="Gene3D" id="1.10.10.10">
    <property type="entry name" value="Winged helix-like DNA-binding domain superfamily/Winged helix DNA-binding domain"/>
    <property type="match status" value="1"/>
</dbReference>
<evidence type="ECO:0000256" key="1">
    <source>
        <dbReference type="ARBA" id="ARBA00022849"/>
    </source>
</evidence>